<dbReference type="SUPFAM" id="SSF54518">
    <property type="entry name" value="Tubby C-terminal domain-like"/>
    <property type="match status" value="1"/>
</dbReference>
<keyword evidence="2" id="KW-1185">Reference proteome</keyword>
<protein>
    <recommendedName>
        <fullName evidence="3">Phospholipid scramblase</fullName>
    </recommendedName>
</protein>
<evidence type="ECO:0000313" key="2">
    <source>
        <dbReference type="Proteomes" id="UP000321440"/>
    </source>
</evidence>
<dbReference type="PANTHER" id="PTHR23248:SF9">
    <property type="entry name" value="PHOSPHOLIPID SCRAMBLASE"/>
    <property type="match status" value="1"/>
</dbReference>
<sequence length="192" mass="22888">MLEKQTTFYIKQQNKKTVELDIIKRRKKYLINNEKGHPLFSLKEINDNLIHRIFLSKNRPFKMKVYQTEAEFFTFERLFSFFKHTINVYDSDCNLIGKVTKKLFRFRKYEVKNNQGKSMYFIASHLVKRSNFEIKGDNYSVGLIKKERSKSKKTFLKPNGSFGMELVENLSNEHKILLIAAVILIDFVHYNN</sequence>
<accession>A0A511W8Z8</accession>
<dbReference type="GO" id="GO:0005886">
    <property type="term" value="C:plasma membrane"/>
    <property type="evidence" value="ECO:0007669"/>
    <property type="project" value="TreeGrafter"/>
</dbReference>
<proteinExistence type="predicted"/>
<dbReference type="AlphaFoldDB" id="A0A511W8Z8"/>
<dbReference type="Pfam" id="PF03803">
    <property type="entry name" value="Scramblase"/>
    <property type="match status" value="1"/>
</dbReference>
<dbReference type="EMBL" id="BJYA01000029">
    <property type="protein sequence ID" value="GEN47201.1"/>
    <property type="molecule type" value="Genomic_DNA"/>
</dbReference>
<dbReference type="InterPro" id="IPR005552">
    <property type="entry name" value="Scramblase"/>
</dbReference>
<reference evidence="1 2" key="1">
    <citation type="submission" date="2019-07" db="EMBL/GenBank/DDBJ databases">
        <title>Whole genome shotgun sequence of Alkalibacillus haloalkaliphilus NBRC 103110.</title>
        <authorList>
            <person name="Hosoyama A."/>
            <person name="Uohara A."/>
            <person name="Ohji S."/>
            <person name="Ichikawa N."/>
        </authorList>
    </citation>
    <scope>NUCLEOTIDE SEQUENCE [LARGE SCALE GENOMIC DNA]</scope>
    <source>
        <strain evidence="1 2">NBRC 103110</strain>
    </source>
</reference>
<gene>
    <name evidence="1" type="ORF">AHA02nite_29770</name>
</gene>
<evidence type="ECO:0000313" key="1">
    <source>
        <dbReference type="EMBL" id="GEN47201.1"/>
    </source>
</evidence>
<evidence type="ECO:0008006" key="3">
    <source>
        <dbReference type="Google" id="ProtNLM"/>
    </source>
</evidence>
<name>A0A511W8Z8_9BACI</name>
<dbReference type="Proteomes" id="UP000321440">
    <property type="component" value="Unassembled WGS sequence"/>
</dbReference>
<organism evidence="1 2">
    <name type="scientific">Alkalibacillus haloalkaliphilus</name>
    <dbReference type="NCBI Taxonomy" id="94136"/>
    <lineage>
        <taxon>Bacteria</taxon>
        <taxon>Bacillati</taxon>
        <taxon>Bacillota</taxon>
        <taxon>Bacilli</taxon>
        <taxon>Bacillales</taxon>
        <taxon>Bacillaceae</taxon>
        <taxon>Alkalibacillus</taxon>
    </lineage>
</organism>
<dbReference type="PANTHER" id="PTHR23248">
    <property type="entry name" value="PHOSPHOLIPID SCRAMBLASE-RELATED"/>
    <property type="match status" value="1"/>
</dbReference>
<comment type="caution">
    <text evidence="1">The sequence shown here is derived from an EMBL/GenBank/DDBJ whole genome shotgun (WGS) entry which is preliminary data.</text>
</comment>
<dbReference type="GO" id="GO:0017128">
    <property type="term" value="F:phospholipid scramblase activity"/>
    <property type="evidence" value="ECO:0007669"/>
    <property type="project" value="InterPro"/>
</dbReference>
<dbReference type="InterPro" id="IPR025659">
    <property type="entry name" value="Tubby-like_C"/>
</dbReference>